<dbReference type="InterPro" id="IPR032071">
    <property type="entry name" value="DUF4806"/>
</dbReference>
<feature type="domain" description="DUF4806" evidence="1">
    <location>
        <begin position="495"/>
        <end position="573"/>
    </location>
</feature>
<protein>
    <submittedName>
        <fullName evidence="2">DUF4806 domain-containing protein</fullName>
    </submittedName>
</protein>
<dbReference type="Proteomes" id="UP000075920">
    <property type="component" value="Unassembled WGS sequence"/>
</dbReference>
<dbReference type="STRING" id="112268.A0A182WR44"/>
<name>A0A182WR44_9DIPT</name>
<reference evidence="3" key="1">
    <citation type="submission" date="2013-03" db="EMBL/GenBank/DDBJ databases">
        <title>The Genome Sequence of Anopheles minimus MINIMUS1.</title>
        <authorList>
            <consortium name="The Broad Institute Genomics Platform"/>
            <person name="Neafsey D.E."/>
            <person name="Walton C."/>
            <person name="Walker B."/>
            <person name="Young S.K."/>
            <person name="Zeng Q."/>
            <person name="Gargeya S."/>
            <person name="Fitzgerald M."/>
            <person name="Haas B."/>
            <person name="Abouelleil A."/>
            <person name="Allen A.W."/>
            <person name="Alvarado L."/>
            <person name="Arachchi H.M."/>
            <person name="Berlin A.M."/>
            <person name="Chapman S.B."/>
            <person name="Gainer-Dewar J."/>
            <person name="Goldberg J."/>
            <person name="Griggs A."/>
            <person name="Gujja S."/>
            <person name="Hansen M."/>
            <person name="Howarth C."/>
            <person name="Imamovic A."/>
            <person name="Ireland A."/>
            <person name="Larimer J."/>
            <person name="McCowan C."/>
            <person name="Murphy C."/>
            <person name="Pearson M."/>
            <person name="Poon T.W."/>
            <person name="Priest M."/>
            <person name="Roberts A."/>
            <person name="Saif S."/>
            <person name="Shea T."/>
            <person name="Sisk P."/>
            <person name="Sykes S."/>
            <person name="Wortman J."/>
            <person name="Nusbaum C."/>
            <person name="Birren B."/>
        </authorList>
    </citation>
    <scope>NUCLEOTIDE SEQUENCE [LARGE SCALE GENOMIC DNA]</scope>
    <source>
        <strain evidence="3">MINIMUS1</strain>
    </source>
</reference>
<proteinExistence type="predicted"/>
<keyword evidence="3" id="KW-1185">Reference proteome</keyword>
<dbReference type="Pfam" id="PF16064">
    <property type="entry name" value="DUF4806"/>
    <property type="match status" value="1"/>
</dbReference>
<evidence type="ECO:0000259" key="1">
    <source>
        <dbReference type="Pfam" id="PF16064"/>
    </source>
</evidence>
<dbReference type="EnsemblMetazoa" id="AMIN015680-RA">
    <property type="protein sequence ID" value="AMIN015680-PA"/>
    <property type="gene ID" value="AMIN015680"/>
</dbReference>
<evidence type="ECO:0000313" key="2">
    <source>
        <dbReference type="EnsemblMetazoa" id="AMIN015680-PA"/>
    </source>
</evidence>
<accession>A0A182WR44</accession>
<dbReference type="AlphaFoldDB" id="A0A182WR44"/>
<dbReference type="VEuPathDB" id="VectorBase:AMIN015680"/>
<sequence length="606" mass="69226">MPYAVVETIGDADSKKLLAVPESWTVCKNEAIGILYWPNVIDDSKVKEMMLDEHSTPSDLWDKQLCKVIYRSIPSLTSAQKTVEILQKQHKMNVSITVRRAQRSLQQGEDPFGNLALSALSQTAQNKASVEQVYDPFGDPFTVTSRSNKAALAVRVQEEQNNATQNMSSRKTRQPVVGPLENAKHSTQLYDLINELKNIIISNQEEIKQNIRDGFNRMQQTIKTLVEQKNQTESNLSHGMKKAENVSFKLERLKTVQDVKRFNNKLSYCFYMKKLQKYVDSVTRNETKAGKRMKIMFDLIFDTALLPQFDWNGKHGKHPLKYYFNIRNLFEYIGTTPSHRINQTEVSNFFMKITQDKMHVPLSVDGATTIVTAVADGANNNDTILPCLALSGNGATMSVTTETSGAINYDTTLLKTMPSHLLGEDENGNGEQNDTVEECKWIVQDDMILADLKTDLDDSMEHDGNALEEEQTLPQNNSVEVSSENILLETCVNRITCVEELDTFENQLNDVKVKQLVHKWIDKTVGHENDVDKRMIDLLDRLIDKQVLQTFSWMHEKCGKRPLDKYQNFVQLFEYASRTVIHQTVIFNYGYVSNFFIDRMKENEST</sequence>
<reference evidence="2" key="2">
    <citation type="submission" date="2020-05" db="UniProtKB">
        <authorList>
            <consortium name="EnsemblMetazoa"/>
        </authorList>
    </citation>
    <scope>IDENTIFICATION</scope>
    <source>
        <strain evidence="2">MINIMUS1</strain>
    </source>
</reference>
<organism evidence="2 3">
    <name type="scientific">Anopheles minimus</name>
    <dbReference type="NCBI Taxonomy" id="112268"/>
    <lineage>
        <taxon>Eukaryota</taxon>
        <taxon>Metazoa</taxon>
        <taxon>Ecdysozoa</taxon>
        <taxon>Arthropoda</taxon>
        <taxon>Hexapoda</taxon>
        <taxon>Insecta</taxon>
        <taxon>Pterygota</taxon>
        <taxon>Neoptera</taxon>
        <taxon>Endopterygota</taxon>
        <taxon>Diptera</taxon>
        <taxon>Nematocera</taxon>
        <taxon>Culicoidea</taxon>
        <taxon>Culicidae</taxon>
        <taxon>Anophelinae</taxon>
        <taxon>Anopheles</taxon>
    </lineage>
</organism>
<evidence type="ECO:0000313" key="3">
    <source>
        <dbReference type="Proteomes" id="UP000075920"/>
    </source>
</evidence>